<name>A0A8X7URN4_BRACI</name>
<dbReference type="OrthoDB" id="10499701at2759"/>
<proteinExistence type="predicted"/>
<gene>
    <name evidence="1" type="ORF">Bca52824_049299</name>
</gene>
<evidence type="ECO:0000313" key="1">
    <source>
        <dbReference type="EMBL" id="KAG2289695.1"/>
    </source>
</evidence>
<protein>
    <submittedName>
        <fullName evidence="1">Uncharacterized protein</fullName>
    </submittedName>
</protein>
<reference evidence="1 2" key="1">
    <citation type="submission" date="2020-02" db="EMBL/GenBank/DDBJ databases">
        <authorList>
            <person name="Ma Q."/>
            <person name="Huang Y."/>
            <person name="Song X."/>
            <person name="Pei D."/>
        </authorList>
    </citation>
    <scope>NUCLEOTIDE SEQUENCE [LARGE SCALE GENOMIC DNA]</scope>
    <source>
        <strain evidence="1">Sxm20200214</strain>
        <tissue evidence="1">Leaf</tissue>
    </source>
</reference>
<dbReference type="Proteomes" id="UP000886595">
    <property type="component" value="Unassembled WGS sequence"/>
</dbReference>
<dbReference type="AlphaFoldDB" id="A0A8X7URN4"/>
<keyword evidence="2" id="KW-1185">Reference proteome</keyword>
<dbReference type="EMBL" id="JAAMPC010000010">
    <property type="protein sequence ID" value="KAG2289695.1"/>
    <property type="molecule type" value="Genomic_DNA"/>
</dbReference>
<accession>A0A8X7URN4</accession>
<organism evidence="1 2">
    <name type="scientific">Brassica carinata</name>
    <name type="common">Ethiopian mustard</name>
    <name type="synonym">Abyssinian cabbage</name>
    <dbReference type="NCBI Taxonomy" id="52824"/>
    <lineage>
        <taxon>Eukaryota</taxon>
        <taxon>Viridiplantae</taxon>
        <taxon>Streptophyta</taxon>
        <taxon>Embryophyta</taxon>
        <taxon>Tracheophyta</taxon>
        <taxon>Spermatophyta</taxon>
        <taxon>Magnoliopsida</taxon>
        <taxon>eudicotyledons</taxon>
        <taxon>Gunneridae</taxon>
        <taxon>Pentapetalae</taxon>
        <taxon>rosids</taxon>
        <taxon>malvids</taxon>
        <taxon>Brassicales</taxon>
        <taxon>Brassicaceae</taxon>
        <taxon>Brassiceae</taxon>
        <taxon>Brassica</taxon>
    </lineage>
</organism>
<sequence length="146" mass="16268">MVSLSPPLCAQLLRPRCCRCEVSSTSSHCSSSHLVNIGFSTSQAHDLFISKSCSKPSASYICSAVADSPLSSTRCDKVRSATSMEEYHFLLFWSSSFLFLSQYASNSQSDQIASQIYPNTFNVAIWSFRVYSEIVRRLLILFILSP</sequence>
<comment type="caution">
    <text evidence="1">The sequence shown here is derived from an EMBL/GenBank/DDBJ whole genome shotgun (WGS) entry which is preliminary data.</text>
</comment>
<evidence type="ECO:0000313" key="2">
    <source>
        <dbReference type="Proteomes" id="UP000886595"/>
    </source>
</evidence>